<dbReference type="Pfam" id="PF03795">
    <property type="entry name" value="YCII"/>
    <property type="match status" value="1"/>
</dbReference>
<dbReference type="SUPFAM" id="SSF54909">
    <property type="entry name" value="Dimeric alpha+beta barrel"/>
    <property type="match status" value="1"/>
</dbReference>
<dbReference type="PANTHER" id="PTHR35174:SF3">
    <property type="entry name" value="BLL7171 PROTEIN"/>
    <property type="match status" value="1"/>
</dbReference>
<dbReference type="InterPro" id="IPR011008">
    <property type="entry name" value="Dimeric_a/b-barrel"/>
</dbReference>
<comment type="similarity">
    <text evidence="1">Belongs to the YciI family.</text>
</comment>
<proteinExistence type="inferred from homology"/>
<evidence type="ECO:0000313" key="3">
    <source>
        <dbReference type="EMBL" id="AJD40604.1"/>
    </source>
</evidence>
<name>A0A0B4WY74_9HYPH</name>
<reference evidence="3 4" key="1">
    <citation type="submission" date="2013-11" db="EMBL/GenBank/DDBJ databases">
        <title>Complete genome sequence of Rhizobium gallicum bv. gallicum R602.</title>
        <authorList>
            <person name="Bustos P."/>
            <person name="Santamaria R.I."/>
            <person name="Lozano L."/>
            <person name="Acosta J.L."/>
            <person name="Ormeno-Orrillo E."/>
            <person name="Rogel M.A."/>
            <person name="Romero D."/>
            <person name="Cevallos M.A."/>
            <person name="Martinez-Romero E."/>
            <person name="Gonzalez V."/>
        </authorList>
    </citation>
    <scope>NUCLEOTIDE SEQUENCE [LARGE SCALE GENOMIC DNA]</scope>
    <source>
        <strain evidence="3 4">R602</strain>
    </source>
</reference>
<protein>
    <submittedName>
        <fullName evidence="3">YciI-related domain-containing protein</fullName>
    </submittedName>
</protein>
<evidence type="ECO:0000313" key="4">
    <source>
        <dbReference type="Proteomes" id="UP000031368"/>
    </source>
</evidence>
<evidence type="ECO:0000256" key="1">
    <source>
        <dbReference type="ARBA" id="ARBA00007689"/>
    </source>
</evidence>
<evidence type="ECO:0000259" key="2">
    <source>
        <dbReference type="Pfam" id="PF03795"/>
    </source>
</evidence>
<dbReference type="InterPro" id="IPR005545">
    <property type="entry name" value="YCII"/>
</dbReference>
<dbReference type="EMBL" id="CP006877">
    <property type="protein sequence ID" value="AJD40604.1"/>
    <property type="molecule type" value="Genomic_DNA"/>
</dbReference>
<dbReference type="PANTHER" id="PTHR35174">
    <property type="entry name" value="BLL7171 PROTEIN-RELATED"/>
    <property type="match status" value="1"/>
</dbReference>
<organism evidence="3 4">
    <name type="scientific">Rhizobium gallicum bv. gallicum R602sp</name>
    <dbReference type="NCBI Taxonomy" id="1041138"/>
    <lineage>
        <taxon>Bacteria</taxon>
        <taxon>Pseudomonadati</taxon>
        <taxon>Pseudomonadota</taxon>
        <taxon>Alphaproteobacteria</taxon>
        <taxon>Hyphomicrobiales</taxon>
        <taxon>Rhizobiaceae</taxon>
        <taxon>Rhizobium/Agrobacterium group</taxon>
        <taxon>Rhizobium</taxon>
    </lineage>
</organism>
<dbReference type="AlphaFoldDB" id="A0A0B4WY74"/>
<accession>A0A0B4WY74</accession>
<gene>
    <name evidence="3" type="ORF">RGR602_CH01246</name>
</gene>
<sequence length="125" mass="14103">MRYLCLIYNSADVDRTLTPRETGERVRAHFSFDEGLRRNGIMIHSDALEMPEKATVLRVRNNALQASDGPYVETKEHLAGFYVIQAPDDAAAKEIAARIPSARVGAPWSCVRCGYSLYRSSIWRN</sequence>
<feature type="domain" description="YCII-related" evidence="2">
    <location>
        <begin position="1"/>
        <end position="106"/>
    </location>
</feature>
<dbReference type="Proteomes" id="UP000031368">
    <property type="component" value="Chromosome"/>
</dbReference>
<dbReference type="HOGENOM" id="CLU_130902_2_1_5"/>
<dbReference type="Gene3D" id="3.30.70.1060">
    <property type="entry name" value="Dimeric alpha+beta barrel"/>
    <property type="match status" value="1"/>
</dbReference>
<dbReference type="KEGG" id="rga:RGR602_CH01246"/>
<keyword evidence="4" id="KW-1185">Reference proteome</keyword>